<accession>A0AAV9JI04</accession>
<feature type="compositionally biased region" description="Low complexity" evidence="1">
    <location>
        <begin position="90"/>
        <end position="110"/>
    </location>
</feature>
<gene>
    <name evidence="2" type="ORF">LTR36_003795</name>
</gene>
<sequence>MARSEEYETTDEDRSSRLTPQPKTSTSRATNQSRAKTSARQQPHQTEARPPLTARKGRATNANSRSPKTPKPRKPFPPARTAAVSDEPAASDGTMGSASGAAASSSSTGAAVTVDPKIFDLGHGGWSEVKGYDMSHTMPELAPGHAVRLPTNALMTTFQVSKQAFPSELFADGHAPSQPTADRTEVQQATETPEPVPSSRARITALYNEASCCEGTQREAFLCAARLEFLTTLGETHWRYQSDEQRQDIVTVADAFLANAGCPQEAANSVLSSIDKLEALKPVNCELSAEDENTADSAEHVALITDLTATLYRLVFEGQVYNNNRRHVLLDQIQQVLDLRVPLAIKTELVAAASTIWPHRKFEANSAAFAQFLDDQEEHLLINGVYDMPADGEISNTLPGVEDYISELVDSEAAEQVLNQAHRTVAPDQDDVEEVKAKHWYWKNRLYDALVSLPENPTEFLLKQWSDWVAKLDRKYDLQKLDAISWMLFNAAVRLHESGCILQGDTSDWCEKDERDSGMQCSERLETMIESLAHKLICTDCLNHQHLLRFVVAPHRVMKQKKMYDRSNGARKASNKQKRETGSEAIEAGDHEEAPEKGSGDEGDNDASPVALKGIGNRKLAARRSAPTAPSKPAPRAKAATPTKLATQAKTAPWASSRQTPASGKKRQHDADPAEAGLAFEIPSKKARSRKQPAADANAGSSSVLTGMDAAGDNSEQLALPLSNGSTRKSLGRKAPGAPSQTSKGSSSGLVDRSAAGGHTEDGPAYRTRKSMADAKRNASTGPSS</sequence>
<feature type="compositionally biased region" description="Polar residues" evidence="1">
    <location>
        <begin position="739"/>
        <end position="749"/>
    </location>
</feature>
<feature type="compositionally biased region" description="Low complexity" evidence="1">
    <location>
        <begin position="623"/>
        <end position="653"/>
    </location>
</feature>
<protein>
    <submittedName>
        <fullName evidence="2">Uncharacterized protein</fullName>
    </submittedName>
</protein>
<feature type="compositionally biased region" description="Basic and acidic residues" evidence="1">
    <location>
        <begin position="1"/>
        <end position="16"/>
    </location>
</feature>
<keyword evidence="3" id="KW-1185">Reference proteome</keyword>
<feature type="compositionally biased region" description="Basic and acidic residues" evidence="1">
    <location>
        <begin position="577"/>
        <end position="600"/>
    </location>
</feature>
<feature type="compositionally biased region" description="Polar residues" evidence="1">
    <location>
        <begin position="17"/>
        <end position="45"/>
    </location>
</feature>
<dbReference type="EMBL" id="JAVFHQ010000022">
    <property type="protein sequence ID" value="KAK4544891.1"/>
    <property type="molecule type" value="Genomic_DNA"/>
</dbReference>
<proteinExistence type="predicted"/>
<evidence type="ECO:0000313" key="3">
    <source>
        <dbReference type="Proteomes" id="UP001324427"/>
    </source>
</evidence>
<name>A0AAV9JI04_9PEZI</name>
<evidence type="ECO:0000256" key="1">
    <source>
        <dbReference type="SAM" id="MobiDB-lite"/>
    </source>
</evidence>
<dbReference type="AlphaFoldDB" id="A0AAV9JI04"/>
<feature type="region of interest" description="Disordered" evidence="1">
    <location>
        <begin position="170"/>
        <end position="198"/>
    </location>
</feature>
<reference evidence="2 3" key="1">
    <citation type="submission" date="2021-11" db="EMBL/GenBank/DDBJ databases">
        <title>Black yeast isolated from Biological Soil Crust.</title>
        <authorList>
            <person name="Kurbessoian T."/>
        </authorList>
    </citation>
    <scope>NUCLEOTIDE SEQUENCE [LARGE SCALE GENOMIC DNA]</scope>
    <source>
        <strain evidence="2 3">CCFEE 5522</strain>
    </source>
</reference>
<evidence type="ECO:0000313" key="2">
    <source>
        <dbReference type="EMBL" id="KAK4544891.1"/>
    </source>
</evidence>
<feature type="compositionally biased region" description="Polar residues" evidence="1">
    <location>
        <begin position="177"/>
        <end position="191"/>
    </location>
</feature>
<feature type="region of interest" description="Disordered" evidence="1">
    <location>
        <begin position="1"/>
        <end position="110"/>
    </location>
</feature>
<feature type="region of interest" description="Disordered" evidence="1">
    <location>
        <begin position="561"/>
        <end position="785"/>
    </location>
</feature>
<comment type="caution">
    <text evidence="2">The sequence shown here is derived from an EMBL/GenBank/DDBJ whole genome shotgun (WGS) entry which is preliminary data.</text>
</comment>
<organism evidence="2 3">
    <name type="scientific">Oleoguttula mirabilis</name>
    <dbReference type="NCBI Taxonomy" id="1507867"/>
    <lineage>
        <taxon>Eukaryota</taxon>
        <taxon>Fungi</taxon>
        <taxon>Dikarya</taxon>
        <taxon>Ascomycota</taxon>
        <taxon>Pezizomycotina</taxon>
        <taxon>Dothideomycetes</taxon>
        <taxon>Dothideomycetidae</taxon>
        <taxon>Mycosphaerellales</taxon>
        <taxon>Teratosphaeriaceae</taxon>
        <taxon>Oleoguttula</taxon>
    </lineage>
</organism>
<dbReference type="Proteomes" id="UP001324427">
    <property type="component" value="Unassembled WGS sequence"/>
</dbReference>